<protein>
    <recommendedName>
        <fullName evidence="1">Knr4/Smi1-like domain-containing protein</fullName>
    </recommendedName>
</protein>
<reference evidence="2 4" key="1">
    <citation type="submission" date="2020-08" db="EMBL/GenBank/DDBJ databases">
        <title>Phenotypic and transcriptomic analysis of seven clinical Stenotrophomonas maltophilia isolates identify a small set of shared and commonly regulated genes involved in biofilm lifestyle.</title>
        <authorList>
            <person name="Alio I."/>
            <person name="Gudzuhn M."/>
            <person name="Streit W."/>
        </authorList>
    </citation>
    <scope>NUCLEOTIDE SEQUENCE [LARGE SCALE GENOMIC DNA]</scope>
    <source>
        <strain evidence="2 4">UHH_SKK55</strain>
    </source>
</reference>
<dbReference type="EMBL" id="CP060025">
    <property type="protein sequence ID" value="QNG78405.1"/>
    <property type="molecule type" value="Genomic_DNA"/>
</dbReference>
<dbReference type="Proteomes" id="UP000515598">
    <property type="component" value="Chromosome"/>
</dbReference>
<gene>
    <name evidence="2" type="ORF">GPNADHDJ_02584</name>
    <name evidence="3" type="ORF">GPNADHDJ_02621</name>
</gene>
<evidence type="ECO:0000313" key="4">
    <source>
        <dbReference type="Proteomes" id="UP000515598"/>
    </source>
</evidence>
<dbReference type="AlphaFoldDB" id="A0AAX1IG37"/>
<proteinExistence type="predicted"/>
<dbReference type="InterPro" id="IPR037883">
    <property type="entry name" value="Knr4/Smi1-like_sf"/>
</dbReference>
<dbReference type="InterPro" id="IPR018958">
    <property type="entry name" value="Knr4/Smi1-like_dom"/>
</dbReference>
<dbReference type="Pfam" id="PF09346">
    <property type="entry name" value="SMI1_KNR4"/>
    <property type="match status" value="1"/>
</dbReference>
<dbReference type="EMBL" id="CP060025">
    <property type="protein sequence ID" value="QNG78368.1"/>
    <property type="molecule type" value="Genomic_DNA"/>
</dbReference>
<evidence type="ECO:0000259" key="1">
    <source>
        <dbReference type="Pfam" id="PF09346"/>
    </source>
</evidence>
<evidence type="ECO:0000313" key="3">
    <source>
        <dbReference type="EMBL" id="QNG78405.1"/>
    </source>
</evidence>
<feature type="domain" description="Knr4/Smi1-like" evidence="1">
    <location>
        <begin position="2"/>
        <end position="107"/>
    </location>
</feature>
<dbReference type="Gene3D" id="3.40.1580.10">
    <property type="entry name" value="SMI1/KNR4-like"/>
    <property type="match status" value="1"/>
</dbReference>
<dbReference type="SUPFAM" id="SSF160631">
    <property type="entry name" value="SMI1/KNR4-like"/>
    <property type="match status" value="1"/>
</dbReference>
<evidence type="ECO:0000313" key="2">
    <source>
        <dbReference type="EMBL" id="QNG78368.1"/>
    </source>
</evidence>
<name>A0AAX1IG37_STEMA</name>
<sequence length="116" mass="12971">MRLSREFVDFYLENNGGYPDVEPDEANPLQLNSFLSIRYGDGTIDAAYQTLVRGNPALDGLVPFAYDDCGNIFLLSGKLGMPEEVFLWLPGEEELETIFSSFGEFLRALGEDKNAH</sequence>
<accession>A0AAX1IG37</accession>
<organism evidence="2 4">
    <name type="scientific">Stenotrophomonas maltophilia</name>
    <name type="common">Pseudomonas maltophilia</name>
    <name type="synonym">Xanthomonas maltophilia</name>
    <dbReference type="NCBI Taxonomy" id="40324"/>
    <lineage>
        <taxon>Bacteria</taxon>
        <taxon>Pseudomonadati</taxon>
        <taxon>Pseudomonadota</taxon>
        <taxon>Gammaproteobacteria</taxon>
        <taxon>Lysobacterales</taxon>
        <taxon>Lysobacteraceae</taxon>
        <taxon>Stenotrophomonas</taxon>
        <taxon>Stenotrophomonas maltophilia group</taxon>
    </lineage>
</organism>